<dbReference type="EMBL" id="BAAAOQ010000005">
    <property type="protein sequence ID" value="GAA2194410.1"/>
    <property type="molecule type" value="Genomic_DNA"/>
</dbReference>
<comment type="caution">
    <text evidence="2">The sequence shown here is derived from an EMBL/GenBank/DDBJ whole genome shotgun (WGS) entry which is preliminary data.</text>
</comment>
<dbReference type="Proteomes" id="UP001501391">
    <property type="component" value="Unassembled WGS sequence"/>
</dbReference>
<feature type="compositionally biased region" description="Low complexity" evidence="1">
    <location>
        <begin position="71"/>
        <end position="87"/>
    </location>
</feature>
<sequence length="123" mass="13017">MDTVCIPCFSQQEHGREILLSVAMVTDIFPAVRRDDAHFRPALSDPGRAAVRPVKGAGTRPRESDGADGYRPTGARPAPRMPGAATGSTRGPAIRLRACRVDDEVRNGGVGPRVAEPPSTEAS</sequence>
<gene>
    <name evidence="2" type="ORF">GCM10009787_20290</name>
</gene>
<protein>
    <submittedName>
        <fullName evidence="2">Uncharacterized protein</fullName>
    </submittedName>
</protein>
<accession>A0ABP5N6F4</accession>
<proteinExistence type="predicted"/>
<evidence type="ECO:0000313" key="2">
    <source>
        <dbReference type="EMBL" id="GAA2194410.1"/>
    </source>
</evidence>
<name>A0ABP5N6F4_9ACTN</name>
<evidence type="ECO:0000313" key="3">
    <source>
        <dbReference type="Proteomes" id="UP001501391"/>
    </source>
</evidence>
<reference evidence="3" key="1">
    <citation type="journal article" date="2019" name="Int. J. Syst. Evol. Microbiol.">
        <title>The Global Catalogue of Microorganisms (GCM) 10K type strain sequencing project: providing services to taxonomists for standard genome sequencing and annotation.</title>
        <authorList>
            <consortium name="The Broad Institute Genomics Platform"/>
            <consortium name="The Broad Institute Genome Sequencing Center for Infectious Disease"/>
            <person name="Wu L."/>
            <person name="Ma J."/>
        </authorList>
    </citation>
    <scope>NUCLEOTIDE SEQUENCE [LARGE SCALE GENOMIC DNA]</scope>
    <source>
        <strain evidence="3">JCM 14924</strain>
    </source>
</reference>
<feature type="region of interest" description="Disordered" evidence="1">
    <location>
        <begin position="39"/>
        <end position="123"/>
    </location>
</feature>
<evidence type="ECO:0000256" key="1">
    <source>
        <dbReference type="SAM" id="MobiDB-lite"/>
    </source>
</evidence>
<keyword evidence="3" id="KW-1185">Reference proteome</keyword>
<organism evidence="2 3">
    <name type="scientific">Streptomyces bangladeshensis</name>
    <dbReference type="NCBI Taxonomy" id="295352"/>
    <lineage>
        <taxon>Bacteria</taxon>
        <taxon>Bacillati</taxon>
        <taxon>Actinomycetota</taxon>
        <taxon>Actinomycetes</taxon>
        <taxon>Kitasatosporales</taxon>
        <taxon>Streptomycetaceae</taxon>
        <taxon>Streptomyces</taxon>
    </lineage>
</organism>